<dbReference type="Pfam" id="PF13231">
    <property type="entry name" value="PMT_2"/>
    <property type="match status" value="1"/>
</dbReference>
<feature type="transmembrane region" description="Helical" evidence="8">
    <location>
        <begin position="101"/>
        <end position="132"/>
    </location>
</feature>
<keyword evidence="6 8" id="KW-1133">Transmembrane helix</keyword>
<feature type="transmembrane region" description="Helical" evidence="8">
    <location>
        <begin position="17"/>
        <end position="38"/>
    </location>
</feature>
<feature type="transmembrane region" description="Helical" evidence="8">
    <location>
        <begin position="194"/>
        <end position="213"/>
    </location>
</feature>
<comment type="caution">
    <text evidence="10">The sequence shown here is derived from an EMBL/GenBank/DDBJ whole genome shotgun (WGS) entry which is preliminary data.</text>
</comment>
<keyword evidence="5 8" id="KW-0812">Transmembrane</keyword>
<evidence type="ECO:0000256" key="5">
    <source>
        <dbReference type="ARBA" id="ARBA00022692"/>
    </source>
</evidence>
<dbReference type="GO" id="GO:0005886">
    <property type="term" value="C:plasma membrane"/>
    <property type="evidence" value="ECO:0007669"/>
    <property type="project" value="UniProtKB-SubCell"/>
</dbReference>
<dbReference type="PANTHER" id="PTHR33908">
    <property type="entry name" value="MANNOSYLTRANSFERASE YKCB-RELATED"/>
    <property type="match status" value="1"/>
</dbReference>
<keyword evidence="2" id="KW-1003">Cell membrane</keyword>
<dbReference type="Proteomes" id="UP000178951">
    <property type="component" value="Unassembled WGS sequence"/>
</dbReference>
<evidence type="ECO:0000256" key="6">
    <source>
        <dbReference type="ARBA" id="ARBA00022989"/>
    </source>
</evidence>
<sequence>MVALINYLTTLGKANLFLLRLGPALITWLISITLYHLARGLFNEKVAFWSAIIFQIIPHFLVIWLTMFVEVPLGLFWISAVYLLYKITRTSNLELRTLGQWLLLGIIIGLGCLSKYTMFLFWPCLAIFFYLVPEQRYWLKRPEPYLCFLLSAFCFLPVILWNAQNNWVSFTFHAGKASADPWGAHLLEFIGDQLVHFTPFLIFALYNVWSYALKQKAVGYKLLLAFSLPLIIAFLALSLKIKVWAHWPAVGYITAIPLTVAYILETGKSLKRFMVWLTCFSLLILFILFFLSPGIALHQKEYANNYKLAAYLPNNQKIFAGTNVTTALLEFYSQRSVFLATGFLMPSPRWGEKQYELWGIPNLAKGENIIYFGENNSMMQILFNKHFLVTEVLPNIKIGLIEDYITENYYFIELKGFKGPPSHP</sequence>
<dbReference type="AlphaFoldDB" id="A0A1F4TF00"/>
<dbReference type="InterPro" id="IPR050297">
    <property type="entry name" value="LipidA_mod_glycosyltrf_83"/>
</dbReference>
<evidence type="ECO:0000313" key="11">
    <source>
        <dbReference type="Proteomes" id="UP000178951"/>
    </source>
</evidence>
<evidence type="ECO:0000256" key="1">
    <source>
        <dbReference type="ARBA" id="ARBA00004651"/>
    </source>
</evidence>
<feature type="transmembrane region" description="Helical" evidence="8">
    <location>
        <begin position="220"/>
        <end position="239"/>
    </location>
</feature>
<accession>A0A1F4TF00</accession>
<evidence type="ECO:0000256" key="3">
    <source>
        <dbReference type="ARBA" id="ARBA00022676"/>
    </source>
</evidence>
<evidence type="ECO:0000256" key="7">
    <source>
        <dbReference type="ARBA" id="ARBA00023136"/>
    </source>
</evidence>
<evidence type="ECO:0000313" key="10">
    <source>
        <dbReference type="EMBL" id="OGC31326.1"/>
    </source>
</evidence>
<dbReference type="STRING" id="1802583.A2311_03710"/>
<feature type="transmembrane region" description="Helical" evidence="8">
    <location>
        <begin position="245"/>
        <end position="264"/>
    </location>
</feature>
<feature type="transmembrane region" description="Helical" evidence="8">
    <location>
        <begin position="273"/>
        <end position="291"/>
    </location>
</feature>
<dbReference type="GO" id="GO:0016763">
    <property type="term" value="F:pentosyltransferase activity"/>
    <property type="evidence" value="ECO:0007669"/>
    <property type="project" value="TreeGrafter"/>
</dbReference>
<evidence type="ECO:0000256" key="4">
    <source>
        <dbReference type="ARBA" id="ARBA00022679"/>
    </source>
</evidence>
<dbReference type="InterPro" id="IPR038731">
    <property type="entry name" value="RgtA/B/C-like"/>
</dbReference>
<reference evidence="10 11" key="1">
    <citation type="journal article" date="2016" name="Nat. Commun.">
        <title>Thousands of microbial genomes shed light on interconnected biogeochemical processes in an aquifer system.</title>
        <authorList>
            <person name="Anantharaman K."/>
            <person name="Brown C.T."/>
            <person name="Hug L.A."/>
            <person name="Sharon I."/>
            <person name="Castelle C.J."/>
            <person name="Probst A.J."/>
            <person name="Thomas B.C."/>
            <person name="Singh A."/>
            <person name="Wilkins M.J."/>
            <person name="Karaoz U."/>
            <person name="Brodie E.L."/>
            <person name="Williams K.H."/>
            <person name="Hubbard S.S."/>
            <person name="Banfield J.F."/>
        </authorList>
    </citation>
    <scope>NUCLEOTIDE SEQUENCE [LARGE SCALE GENOMIC DNA]</scope>
</reference>
<keyword evidence="7 8" id="KW-0472">Membrane</keyword>
<dbReference type="EMBL" id="MEUF01000083">
    <property type="protein sequence ID" value="OGC31326.1"/>
    <property type="molecule type" value="Genomic_DNA"/>
</dbReference>
<protein>
    <recommendedName>
        <fullName evidence="9">Glycosyltransferase RgtA/B/C/D-like domain-containing protein</fullName>
    </recommendedName>
</protein>
<feature type="domain" description="Glycosyltransferase RgtA/B/C/D-like" evidence="9">
    <location>
        <begin position="4"/>
        <end position="161"/>
    </location>
</feature>
<organism evidence="10 11">
    <name type="scientific">candidate division WOR-1 bacterium RIFOXYB2_FULL_48_7</name>
    <dbReference type="NCBI Taxonomy" id="1802583"/>
    <lineage>
        <taxon>Bacteria</taxon>
        <taxon>Bacillati</taxon>
        <taxon>Saganbacteria</taxon>
    </lineage>
</organism>
<comment type="subcellular location">
    <subcellularLocation>
        <location evidence="1">Cell membrane</location>
        <topology evidence="1">Multi-pass membrane protein</topology>
    </subcellularLocation>
</comment>
<keyword evidence="3" id="KW-0328">Glycosyltransferase</keyword>
<dbReference type="GO" id="GO:0009103">
    <property type="term" value="P:lipopolysaccharide biosynthetic process"/>
    <property type="evidence" value="ECO:0007669"/>
    <property type="project" value="UniProtKB-ARBA"/>
</dbReference>
<evidence type="ECO:0000256" key="8">
    <source>
        <dbReference type="SAM" id="Phobius"/>
    </source>
</evidence>
<evidence type="ECO:0000256" key="2">
    <source>
        <dbReference type="ARBA" id="ARBA00022475"/>
    </source>
</evidence>
<proteinExistence type="predicted"/>
<name>A0A1F4TF00_UNCSA</name>
<feature type="transmembrane region" description="Helical" evidence="8">
    <location>
        <begin position="144"/>
        <end position="163"/>
    </location>
</feature>
<evidence type="ECO:0000259" key="9">
    <source>
        <dbReference type="Pfam" id="PF13231"/>
    </source>
</evidence>
<dbReference type="PANTHER" id="PTHR33908:SF11">
    <property type="entry name" value="MEMBRANE PROTEIN"/>
    <property type="match status" value="1"/>
</dbReference>
<keyword evidence="4" id="KW-0808">Transferase</keyword>
<gene>
    <name evidence="10" type="ORF">A2311_03710</name>
</gene>